<dbReference type="InterPro" id="IPR014030">
    <property type="entry name" value="Ketoacyl_synth_N"/>
</dbReference>
<dbReference type="SMART" id="SM00823">
    <property type="entry name" value="PKS_PP"/>
    <property type="match status" value="1"/>
</dbReference>
<gene>
    <name evidence="6" type="ORF">BJP36_13235</name>
</gene>
<dbReference type="InterPro" id="IPR016039">
    <property type="entry name" value="Thiolase-like"/>
</dbReference>
<dbReference type="Gene3D" id="3.40.366.10">
    <property type="entry name" value="Malonyl-Coenzyme A Acyl Carrier Protein, domain 2"/>
    <property type="match status" value="1"/>
</dbReference>
<dbReference type="InterPro" id="IPR016035">
    <property type="entry name" value="Acyl_Trfase/lysoPLipase"/>
</dbReference>
<feature type="domain" description="Ketosynthase family 3 (KS3)" evidence="5">
    <location>
        <begin position="36"/>
        <end position="460"/>
    </location>
</feature>
<dbReference type="SMART" id="SM00825">
    <property type="entry name" value="PKS_KS"/>
    <property type="match status" value="1"/>
</dbReference>
<dbReference type="Gene3D" id="3.40.50.720">
    <property type="entry name" value="NAD(P)-binding Rossmann-like Domain"/>
    <property type="match status" value="1"/>
</dbReference>
<dbReference type="PROSITE" id="PS52004">
    <property type="entry name" value="KS3_2"/>
    <property type="match status" value="1"/>
</dbReference>
<proteinExistence type="predicted"/>
<dbReference type="Gene3D" id="3.30.70.3290">
    <property type="match status" value="1"/>
</dbReference>
<dbReference type="InterPro" id="IPR009081">
    <property type="entry name" value="PP-bd_ACP"/>
</dbReference>
<dbReference type="EMBL" id="CP017708">
    <property type="protein sequence ID" value="AOY84655.2"/>
    <property type="molecule type" value="Genomic_DNA"/>
</dbReference>
<dbReference type="Pfam" id="PF21394">
    <property type="entry name" value="Beta-ketacyl_N"/>
    <property type="match status" value="1"/>
</dbReference>
<dbReference type="InterPro" id="IPR057326">
    <property type="entry name" value="KR_dom"/>
</dbReference>
<dbReference type="SUPFAM" id="SSF52151">
    <property type="entry name" value="FabD/lysophospholipase-like"/>
    <property type="match status" value="1"/>
</dbReference>
<dbReference type="CDD" id="cd08955">
    <property type="entry name" value="KR_2_FAS_SDR_x"/>
    <property type="match status" value="1"/>
</dbReference>
<feature type="domain" description="Carrier" evidence="4">
    <location>
        <begin position="1549"/>
        <end position="1624"/>
    </location>
</feature>
<evidence type="ECO:0000256" key="1">
    <source>
        <dbReference type="ARBA" id="ARBA00022450"/>
    </source>
</evidence>
<dbReference type="Pfam" id="PF00698">
    <property type="entry name" value="Acyl_transf_1"/>
    <property type="match status" value="1"/>
</dbReference>
<dbReference type="SMART" id="SM01294">
    <property type="entry name" value="PKS_PP_betabranch"/>
    <property type="match status" value="1"/>
</dbReference>
<dbReference type="Pfam" id="PF02801">
    <property type="entry name" value="Ketoacyl-synt_C"/>
    <property type="match status" value="1"/>
</dbReference>
<keyword evidence="3" id="KW-0808">Transferase</keyword>
<dbReference type="PROSITE" id="PS00606">
    <property type="entry name" value="KS3_1"/>
    <property type="match status" value="1"/>
</dbReference>
<dbReference type="InterPro" id="IPR050091">
    <property type="entry name" value="PKS_NRPS_Biosynth_Enz"/>
</dbReference>
<dbReference type="PANTHER" id="PTHR43775">
    <property type="entry name" value="FATTY ACID SYNTHASE"/>
    <property type="match status" value="1"/>
</dbReference>
<dbReference type="InterPro" id="IPR020841">
    <property type="entry name" value="PKS_Beta-ketoAc_synthase_dom"/>
</dbReference>
<dbReference type="GO" id="GO:0004312">
    <property type="term" value="F:fatty acid synthase activity"/>
    <property type="evidence" value="ECO:0007669"/>
    <property type="project" value="TreeGrafter"/>
</dbReference>
<dbReference type="CDD" id="cd00833">
    <property type="entry name" value="PKS"/>
    <property type="match status" value="1"/>
</dbReference>
<sequence>MNQNSTATNSLSATKRALLALQEMQAKLDATESAKTEPIAIVGLGCRFPGGANDPESFWELLSNGVDAITDIPSDRWDIDQLYDSDPNSSGKMYVRKGGFIDQVDQFDPQFFGISPREAVSMDPQQRLLLEVSWEALEHAGQPLDKLMGSKTGVFVGIMNLDYFQRATEPQVVDAHTATGNAFSVTSGRLSYILGLQGPSVAIDTACSSSLVGVHLACQSLRLKECNLALAAGVNLILSPEVMINECRARMLAPDGRCKTFDEAANGFARGEGCGVVVLKRLSDAIANGDNILAVIRGSAVNQDGRSGGLTVPNGPAQQAVIRAALANGKVEPGEVSYIEAHGTGTSLGDPIELRALGAVLGKGRTPDQKLMVGSVKTNMGHLESAAGMAGLIKLVLSLQHQQIPPHLHLNNPNPYIPWAELPIDIPTELTPWHCDHGSRIAGLSSFGFSGTNAHIVVEQAPVGEPKQVEVERPQHLLTLSAKSEEALLALASRFEDYLKVHPQANLGDICFSANTGRNTFTQRLAVVAQSGQELSEQLAAFRTGVETTGVFTGDLEDKQRPKIAFMFTGQGSQSVGMARELYETQPTFRQALDRCDAILRPYLEQPLLSVLYPAEGETSPLDQTAYTQPALFALEYALYELWRSWGIQPDGVIGHSVGEYVAACVAGVYDLEDGLKLIAERSRLMQALPPGGEMAAVLAPEAEVTAAIAPYADQVAIASINGPENVVISGVASGVQAVVTELEAKGVDVRPLKVSHAFHSPLVEPMLDAFEQHAAQINTSEPQIELISSVTGKRVEAGEVTSPGYWRRQVRQSVKFAVAMETLQAQGYEVFVEIGPHPVMLGMGRQCLPPETGVWLPSLRRGQSDWQQLLQSLASLSVQGVKVDWSGFDQDYQSRIVPLPTYPFQRSRYWIETVAPNSKDIISHISQNGANPPVHTPQTTPLDWLEALSAEQAKSMVESQDVANVSQRLANLSTEKHQLLKLLLEQYQQQVTSEYLRDALYEVKWQAQERIQEAETQATEPGQWLIFADYGGVGQALAENLRSHGHSCCLIYPGEAYQSLPGGIGTINPAVPNHFQRLFQETLGNNPLPCHGVIHLWSLEAEQSEALTPSSLEASHLLGCGSVLHLVQSLVQTLVNTGSATLPKLWLVTSGTQAVETNPAPVALAQASLWGMGRVIALEHSEIWGGLLDLDPSISDNSESGNSGDKGATQQAMALFPEIWQPDGEDHVAFRNGQRYVARLVSSKPTQTQSLTVEADGIYLITGGLGSLGLRVARWMAEQGAKTLVLLGRRGLPPSQEWASLPEDSESWKRVKAVKAIKAMGAKVIVAQADVSDQGQMSEVFEHLRNTQIPLKGVIHAAGIENYQEMQGMELNVLQATLQPKVMGAWLLHQLTQEINLDFFVCFSSIASVWGSKGQADYAAGNAFLDAIAHHRQALGLPALTINWGPWAEGGMASEEVKSLLKRIGVDPWQPEEAISILPSLLGSNSPQVIGAKVNWDVFKPVYEVKGQRALLANMGVNSQIDQKESTPAQRPDFLQQLANAPAHKRQDLLVAHIQKEVTQVLSLDPSHALKAQQGFAELGMDSLMAVELKSRLEASLGQTLSSTLAFNYPNINALANYLAQDVLCLDREDDSLGLSHSDHDQSSTATAELEELSEDDLASLLDEELVTLVFN</sequence>
<accession>A0A1D9GB06</accession>
<keyword evidence="1" id="KW-0596">Phosphopantetheine</keyword>
<dbReference type="InterPro" id="IPR001227">
    <property type="entry name" value="Ac_transferase_dom_sf"/>
</dbReference>
<dbReference type="GO" id="GO:0005886">
    <property type="term" value="C:plasma membrane"/>
    <property type="evidence" value="ECO:0007669"/>
    <property type="project" value="TreeGrafter"/>
</dbReference>
<dbReference type="InterPro" id="IPR036291">
    <property type="entry name" value="NAD(P)-bd_dom_sf"/>
</dbReference>
<reference evidence="7" key="1">
    <citation type="submission" date="2016-10" db="EMBL/GenBank/DDBJ databases">
        <title>Comparative genomics uncovers the prolific and rare metabolic potential of the cyanobacterial genus Moorea.</title>
        <authorList>
            <person name="Leao T."/>
            <person name="Castelao G."/>
            <person name="Korobeynikov A."/>
            <person name="Monroe E.A."/>
            <person name="Podell S."/>
            <person name="Glukhov E."/>
            <person name="Allen E."/>
            <person name="Gerwick W.H."/>
            <person name="Gerwick L."/>
        </authorList>
    </citation>
    <scope>NUCLEOTIDE SEQUENCE [LARGE SCALE GENOMIC DNA]</scope>
    <source>
        <strain evidence="7">JHB</strain>
    </source>
</reference>
<dbReference type="GO" id="GO:0031177">
    <property type="term" value="F:phosphopantetheine binding"/>
    <property type="evidence" value="ECO:0007669"/>
    <property type="project" value="InterPro"/>
</dbReference>
<dbReference type="InterPro" id="IPR020806">
    <property type="entry name" value="PKS_PP-bd"/>
</dbReference>
<dbReference type="Gene3D" id="1.10.1200.10">
    <property type="entry name" value="ACP-like"/>
    <property type="match status" value="1"/>
</dbReference>
<dbReference type="InterPro" id="IPR018201">
    <property type="entry name" value="Ketoacyl_synth_AS"/>
</dbReference>
<dbReference type="SUPFAM" id="SSF51735">
    <property type="entry name" value="NAD(P)-binding Rossmann-fold domains"/>
    <property type="match status" value="2"/>
</dbReference>
<dbReference type="SMART" id="SM00822">
    <property type="entry name" value="PKS_KR"/>
    <property type="match status" value="1"/>
</dbReference>
<dbReference type="Pfam" id="PF00550">
    <property type="entry name" value="PP-binding"/>
    <property type="match status" value="1"/>
</dbReference>
<dbReference type="GO" id="GO:0005737">
    <property type="term" value="C:cytoplasm"/>
    <property type="evidence" value="ECO:0007669"/>
    <property type="project" value="TreeGrafter"/>
</dbReference>
<dbReference type="SUPFAM" id="SSF47336">
    <property type="entry name" value="ACP-like"/>
    <property type="match status" value="1"/>
</dbReference>
<keyword evidence="2" id="KW-0597">Phosphoprotein</keyword>
<dbReference type="FunFam" id="3.40.47.10:FF:000019">
    <property type="entry name" value="Polyketide synthase type I"/>
    <property type="match status" value="1"/>
</dbReference>
<dbReference type="GO" id="GO:0004315">
    <property type="term" value="F:3-oxoacyl-[acyl-carrier-protein] synthase activity"/>
    <property type="evidence" value="ECO:0007669"/>
    <property type="project" value="InterPro"/>
</dbReference>
<dbReference type="FunFam" id="3.40.366.10:FF:000002">
    <property type="entry name" value="Probable polyketide synthase 2"/>
    <property type="match status" value="1"/>
</dbReference>
<dbReference type="SUPFAM" id="SSF53901">
    <property type="entry name" value="Thiolase-like"/>
    <property type="match status" value="1"/>
</dbReference>
<dbReference type="InterPro" id="IPR013968">
    <property type="entry name" value="PKS_KR"/>
</dbReference>
<evidence type="ECO:0000259" key="4">
    <source>
        <dbReference type="PROSITE" id="PS50075"/>
    </source>
</evidence>
<protein>
    <submittedName>
        <fullName evidence="6">Type I polyketide synthase</fullName>
    </submittedName>
</protein>
<evidence type="ECO:0000256" key="2">
    <source>
        <dbReference type="ARBA" id="ARBA00022553"/>
    </source>
</evidence>
<name>A0A1D9GB06_MOOP1</name>
<dbReference type="PROSITE" id="PS50075">
    <property type="entry name" value="CARRIER"/>
    <property type="match status" value="1"/>
</dbReference>
<dbReference type="GO" id="GO:0071770">
    <property type="term" value="P:DIM/DIP cell wall layer assembly"/>
    <property type="evidence" value="ECO:0007669"/>
    <property type="project" value="TreeGrafter"/>
</dbReference>
<dbReference type="InterPro" id="IPR014031">
    <property type="entry name" value="Ketoacyl_synth_C"/>
</dbReference>
<organism evidence="6 7">
    <name type="scientific">Moorena producens (strain JHB)</name>
    <dbReference type="NCBI Taxonomy" id="1454205"/>
    <lineage>
        <taxon>Bacteria</taxon>
        <taxon>Bacillati</taxon>
        <taxon>Cyanobacteriota</taxon>
        <taxon>Cyanophyceae</taxon>
        <taxon>Coleofasciculales</taxon>
        <taxon>Coleofasciculaceae</taxon>
        <taxon>Moorena</taxon>
    </lineage>
</organism>
<dbReference type="Pfam" id="PF00109">
    <property type="entry name" value="ketoacyl-synt"/>
    <property type="match status" value="1"/>
</dbReference>
<evidence type="ECO:0000313" key="6">
    <source>
        <dbReference type="EMBL" id="AOY84655.2"/>
    </source>
</evidence>
<dbReference type="InterPro" id="IPR014043">
    <property type="entry name" value="Acyl_transferase_dom"/>
</dbReference>
<dbReference type="InterPro" id="IPR049490">
    <property type="entry name" value="C883_1060-like_KR_N"/>
</dbReference>
<dbReference type="PANTHER" id="PTHR43775:SF37">
    <property type="entry name" value="SI:DKEY-61P9.11"/>
    <property type="match status" value="1"/>
</dbReference>
<dbReference type="Proteomes" id="UP000176944">
    <property type="component" value="Chromosome"/>
</dbReference>
<dbReference type="InterPro" id="IPR016036">
    <property type="entry name" value="Malonyl_transacylase_ACP-bd"/>
</dbReference>
<dbReference type="Pfam" id="PF22621">
    <property type="entry name" value="CurL-like_PKS_C"/>
    <property type="match status" value="1"/>
</dbReference>
<dbReference type="InterPro" id="IPR036736">
    <property type="entry name" value="ACP-like_sf"/>
</dbReference>
<evidence type="ECO:0000259" key="5">
    <source>
        <dbReference type="PROSITE" id="PS52004"/>
    </source>
</evidence>
<evidence type="ECO:0000313" key="7">
    <source>
        <dbReference type="Proteomes" id="UP000176944"/>
    </source>
</evidence>
<dbReference type="Pfam" id="PF08659">
    <property type="entry name" value="KR"/>
    <property type="match status" value="1"/>
</dbReference>
<dbReference type="SUPFAM" id="SSF55048">
    <property type="entry name" value="Probable ACP-binding domain of malonyl-CoA ACP transacylase"/>
    <property type="match status" value="1"/>
</dbReference>
<dbReference type="GO" id="GO:0006633">
    <property type="term" value="P:fatty acid biosynthetic process"/>
    <property type="evidence" value="ECO:0007669"/>
    <property type="project" value="InterPro"/>
</dbReference>
<evidence type="ECO:0000256" key="3">
    <source>
        <dbReference type="ARBA" id="ARBA00022679"/>
    </source>
</evidence>
<dbReference type="Gene3D" id="3.40.47.10">
    <property type="match status" value="1"/>
</dbReference>
<dbReference type="SMART" id="SM00827">
    <property type="entry name" value="PKS_AT"/>
    <property type="match status" value="1"/>
</dbReference>